<dbReference type="PANTHER" id="PTHR45532">
    <property type="entry name" value="WD REPEAT-CONTAINING PROTEIN 97"/>
    <property type="match status" value="1"/>
</dbReference>
<feature type="region of interest" description="Disordered" evidence="2">
    <location>
        <begin position="430"/>
        <end position="482"/>
    </location>
</feature>
<dbReference type="OrthoDB" id="6262491at2759"/>
<dbReference type="Gene3D" id="2.130.10.10">
    <property type="entry name" value="YVTN repeat-like/Quinoprotein amine dehydrogenase"/>
    <property type="match status" value="2"/>
</dbReference>
<dbReference type="AlphaFoldDB" id="A0A226F299"/>
<accession>A0A226F299</accession>
<comment type="caution">
    <text evidence="3">The sequence shown here is derived from an EMBL/GenBank/DDBJ whole genome shotgun (WGS) entry which is preliminary data.</text>
</comment>
<evidence type="ECO:0000256" key="1">
    <source>
        <dbReference type="PROSITE-ProRule" id="PRU00221"/>
    </source>
</evidence>
<feature type="compositionally biased region" description="Basic and acidic residues" evidence="2">
    <location>
        <begin position="430"/>
        <end position="468"/>
    </location>
</feature>
<proteinExistence type="predicted"/>
<reference evidence="3 4" key="1">
    <citation type="submission" date="2015-12" db="EMBL/GenBank/DDBJ databases">
        <title>The genome of Folsomia candida.</title>
        <authorList>
            <person name="Faddeeva A."/>
            <person name="Derks M.F."/>
            <person name="Anvar Y."/>
            <person name="Smit S."/>
            <person name="Van Straalen N."/>
            <person name="Roelofs D."/>
        </authorList>
    </citation>
    <scope>NUCLEOTIDE SEQUENCE [LARGE SCALE GENOMIC DNA]</scope>
    <source>
        <strain evidence="3 4">VU population</strain>
        <tissue evidence="3">Whole body</tissue>
    </source>
</reference>
<evidence type="ECO:0000313" key="4">
    <source>
        <dbReference type="Proteomes" id="UP000198287"/>
    </source>
</evidence>
<name>A0A226F299_FOLCA</name>
<organism evidence="3 4">
    <name type="scientific">Folsomia candida</name>
    <name type="common">Springtail</name>
    <dbReference type="NCBI Taxonomy" id="158441"/>
    <lineage>
        <taxon>Eukaryota</taxon>
        <taxon>Metazoa</taxon>
        <taxon>Ecdysozoa</taxon>
        <taxon>Arthropoda</taxon>
        <taxon>Hexapoda</taxon>
        <taxon>Collembola</taxon>
        <taxon>Entomobryomorpha</taxon>
        <taxon>Isotomoidea</taxon>
        <taxon>Isotomidae</taxon>
        <taxon>Proisotominae</taxon>
        <taxon>Folsomia</taxon>
    </lineage>
</organism>
<dbReference type="InterPro" id="IPR001680">
    <property type="entry name" value="WD40_rpt"/>
</dbReference>
<dbReference type="Proteomes" id="UP000198287">
    <property type="component" value="Unassembled WGS sequence"/>
</dbReference>
<dbReference type="PROSITE" id="PS50082">
    <property type="entry name" value="WD_REPEATS_2"/>
    <property type="match status" value="2"/>
</dbReference>
<keyword evidence="4" id="KW-1185">Reference proteome</keyword>
<dbReference type="InterPro" id="IPR036322">
    <property type="entry name" value="WD40_repeat_dom_sf"/>
</dbReference>
<keyword evidence="1" id="KW-0853">WD repeat</keyword>
<feature type="repeat" description="WD" evidence="1">
    <location>
        <begin position="214"/>
        <end position="255"/>
    </location>
</feature>
<evidence type="ECO:0000256" key="2">
    <source>
        <dbReference type="SAM" id="MobiDB-lite"/>
    </source>
</evidence>
<evidence type="ECO:0000313" key="3">
    <source>
        <dbReference type="EMBL" id="OXA63892.1"/>
    </source>
</evidence>
<dbReference type="PANTHER" id="PTHR45532:SF1">
    <property type="entry name" value="WD REPEAT-CONTAINING PROTEIN 97"/>
    <property type="match status" value="1"/>
</dbReference>
<dbReference type="SMART" id="SM00320">
    <property type="entry name" value="WD40"/>
    <property type="match status" value="3"/>
</dbReference>
<dbReference type="EMBL" id="LNIX01000001">
    <property type="protein sequence ID" value="OXA63892.1"/>
    <property type="molecule type" value="Genomic_DNA"/>
</dbReference>
<dbReference type="STRING" id="158441.A0A226F299"/>
<sequence length="565" mass="64636">MWGTRWALITEIHPQTAKITHLIEHPNGRAVLSFSADQTIFAWSLDSKLKVCLAPLSSVGLTWNPEFPIRTVVYTQDNAVRIINPVSGRILKSALVNPPKPQLSSLVYIPQYETIYVLKTSAEDPNSLEIQIFDGTQNPCRIKETWSEMKWDTSVTAIALFDYHKSLIVPEKGLLFTAKKQAEITEAVTFLIAGTRDGCLCRIDPISGHLEYKTECHKGQVNQIEINPELSQFISLGAEPSLRLWKVELSKEEQFVPLLDISWKYPIRHVAHVREVLAFALSHHDSGSHKVVMFNTSETERHDHRQHFAHAKEILSLSSCRELMLFCSASKDETIRVWNEKAELVRLLVLNWCPSCAGFGTRQGDILVGIDNNLHVIPADKYLSVIYRNRALMDGLTAGEKEGATPLNAARSGQDPRMYLVLEEEDRFEREAKEREKERDKDKSKKPAEHAKEQRRKQSETDFMEEKIPPIGPFHEPKDSQRSQDYAKYAFLEEDLKQIVEGNHQFSIYVPDFRKMTKKQLDDYGKTIFPEDGNKRKMFASESRIDCLHEMEKHAKDIGNNEGNI</sequence>
<feature type="repeat" description="WD" evidence="1">
    <location>
        <begin position="307"/>
        <end position="339"/>
    </location>
</feature>
<dbReference type="SUPFAM" id="SSF50978">
    <property type="entry name" value="WD40 repeat-like"/>
    <property type="match status" value="1"/>
</dbReference>
<protein>
    <submittedName>
        <fullName evidence="3">Guanine nucleotide-binding protein subunit beta-2-like 1</fullName>
    </submittedName>
</protein>
<dbReference type="InterPro" id="IPR015943">
    <property type="entry name" value="WD40/YVTN_repeat-like_dom_sf"/>
</dbReference>
<gene>
    <name evidence="3" type="ORF">Fcan01_02614</name>
</gene>
<dbReference type="Pfam" id="PF00400">
    <property type="entry name" value="WD40"/>
    <property type="match status" value="1"/>
</dbReference>
<dbReference type="OMA" id="TERHDHR"/>